<protein>
    <recommendedName>
        <fullName evidence="6">FAD-binding PCMH-type domain-containing protein</fullName>
    </recommendedName>
</protein>
<dbReference type="Gene3D" id="3.30.43.10">
    <property type="entry name" value="Uridine Diphospho-n-acetylenolpyruvylglucosamine Reductase, domain 2"/>
    <property type="match status" value="1"/>
</dbReference>
<keyword evidence="4" id="KW-0274">FAD</keyword>
<dbReference type="SUPFAM" id="SSF56176">
    <property type="entry name" value="FAD-binding/transporter-associated domain-like"/>
    <property type="match status" value="1"/>
</dbReference>
<dbReference type="InterPro" id="IPR006094">
    <property type="entry name" value="Oxid_FAD_bind_N"/>
</dbReference>
<evidence type="ECO:0000313" key="8">
    <source>
        <dbReference type="Proteomes" id="UP000039046"/>
    </source>
</evidence>
<feature type="domain" description="FAD-binding PCMH-type" evidence="6">
    <location>
        <begin position="69"/>
        <end position="239"/>
    </location>
</feature>
<dbReference type="Gene3D" id="3.40.462.20">
    <property type="match status" value="1"/>
</dbReference>
<dbReference type="PANTHER" id="PTHR42973:SF9">
    <property type="entry name" value="FAD-BINDING PCMH-TYPE DOMAIN-CONTAINING PROTEIN-RELATED"/>
    <property type="match status" value="1"/>
</dbReference>
<evidence type="ECO:0000256" key="1">
    <source>
        <dbReference type="ARBA" id="ARBA00001974"/>
    </source>
</evidence>
<keyword evidence="5" id="KW-0560">Oxidoreductase</keyword>
<gene>
    <name evidence="7" type="ORF">VHEMI07507</name>
</gene>
<dbReference type="Pfam" id="PF01565">
    <property type="entry name" value="FAD_binding_4"/>
    <property type="match status" value="1"/>
</dbReference>
<dbReference type="STRING" id="1531966.A0A0A1TLT6"/>
<dbReference type="HOGENOM" id="CLU_018354_0_1_1"/>
<evidence type="ECO:0000256" key="4">
    <source>
        <dbReference type="ARBA" id="ARBA00022827"/>
    </source>
</evidence>
<accession>A0A0A1TLT6</accession>
<dbReference type="PROSITE" id="PS51387">
    <property type="entry name" value="FAD_PCMH"/>
    <property type="match status" value="1"/>
</dbReference>
<dbReference type="GO" id="GO:0016491">
    <property type="term" value="F:oxidoreductase activity"/>
    <property type="evidence" value="ECO:0007669"/>
    <property type="project" value="UniProtKB-KW"/>
</dbReference>
<comment type="cofactor">
    <cofactor evidence="1">
        <name>FAD</name>
        <dbReference type="ChEBI" id="CHEBI:57692"/>
    </cofactor>
</comment>
<proteinExistence type="inferred from homology"/>
<dbReference type="PANTHER" id="PTHR42973">
    <property type="entry name" value="BINDING OXIDOREDUCTASE, PUTATIVE (AFU_ORTHOLOGUE AFUA_1G17690)-RELATED"/>
    <property type="match status" value="1"/>
</dbReference>
<evidence type="ECO:0000256" key="3">
    <source>
        <dbReference type="ARBA" id="ARBA00022630"/>
    </source>
</evidence>
<keyword evidence="8" id="KW-1185">Reference proteome</keyword>
<evidence type="ECO:0000313" key="7">
    <source>
        <dbReference type="EMBL" id="CEJ91818.1"/>
    </source>
</evidence>
<dbReference type="EMBL" id="CDHN01000004">
    <property type="protein sequence ID" value="CEJ91818.1"/>
    <property type="molecule type" value="Genomic_DNA"/>
</dbReference>
<sequence>MDVLPVIGAWALNSACRIFHTSSQPYIRQFCDHENPDIAALKRRLSFDAVVYAAGTEAFVASTERWSNIAKPNPQWIVVAATEQDVAETVKYAVEIDVPFLAMSGRHGAMASLESMQGGIGIRLDKLNSVGISADNSTARIGGGGFTKDVTDALWRVNKQTVTGTCECTGYIGPGLGGGHGWLQGRYGLIADQWLSANIVLADGTLAVAEPDSDLWWALNGAGHNFGIITSVVSKIYDVRHQQWAHTKLIFAGEDADKVYEAVNTHHLRGGSQPVDLISWSYMVNIPPLSEKPVIMMFILQEGVSSIDTRYIDPFLELQPLNVVHESGTYGDLARWAQIDMDGAPCRKSGAANIRHPIYLEAYNPAAVRKMYNRFAEVAHQDGPFEKSLVLLEGYSTQGVKAVPGESTAYAFRDDNLLISPLIIYVPDGDKLDAEAAAAGQELRDIIYQGSGSDEMHAYVNYAYETEPPKNLYGTEDWRQQRLLDLKNKYDPQRRFNFFGPIA</sequence>
<evidence type="ECO:0000256" key="5">
    <source>
        <dbReference type="ARBA" id="ARBA00023002"/>
    </source>
</evidence>
<dbReference type="OrthoDB" id="415825at2759"/>
<dbReference type="InterPro" id="IPR016167">
    <property type="entry name" value="FAD-bd_PCMH_sub1"/>
</dbReference>
<evidence type="ECO:0000259" key="6">
    <source>
        <dbReference type="PROSITE" id="PS51387"/>
    </source>
</evidence>
<name>A0A0A1TLT6_9HYPO</name>
<dbReference type="InterPro" id="IPR012951">
    <property type="entry name" value="BBE"/>
</dbReference>
<dbReference type="InterPro" id="IPR016166">
    <property type="entry name" value="FAD-bd_PCMH"/>
</dbReference>
<dbReference type="Gene3D" id="3.30.465.10">
    <property type="match status" value="1"/>
</dbReference>
<organism evidence="7 8">
    <name type="scientific">[Torrubiella] hemipterigena</name>
    <dbReference type="NCBI Taxonomy" id="1531966"/>
    <lineage>
        <taxon>Eukaryota</taxon>
        <taxon>Fungi</taxon>
        <taxon>Dikarya</taxon>
        <taxon>Ascomycota</taxon>
        <taxon>Pezizomycotina</taxon>
        <taxon>Sordariomycetes</taxon>
        <taxon>Hypocreomycetidae</taxon>
        <taxon>Hypocreales</taxon>
        <taxon>Clavicipitaceae</taxon>
        <taxon>Clavicipitaceae incertae sedis</taxon>
        <taxon>'Torrubiella' clade</taxon>
    </lineage>
</organism>
<dbReference type="GO" id="GO:0071949">
    <property type="term" value="F:FAD binding"/>
    <property type="evidence" value="ECO:0007669"/>
    <property type="project" value="InterPro"/>
</dbReference>
<dbReference type="InterPro" id="IPR050416">
    <property type="entry name" value="FAD-linked_Oxidoreductase"/>
</dbReference>
<keyword evidence="3" id="KW-0285">Flavoprotein</keyword>
<dbReference type="InterPro" id="IPR036318">
    <property type="entry name" value="FAD-bd_PCMH-like_sf"/>
</dbReference>
<dbReference type="Proteomes" id="UP000039046">
    <property type="component" value="Unassembled WGS sequence"/>
</dbReference>
<comment type="similarity">
    <text evidence="2">Belongs to the oxygen-dependent FAD-linked oxidoreductase family.</text>
</comment>
<dbReference type="Pfam" id="PF08031">
    <property type="entry name" value="BBE"/>
    <property type="match status" value="1"/>
</dbReference>
<dbReference type="InterPro" id="IPR016169">
    <property type="entry name" value="FAD-bd_PCMH_sub2"/>
</dbReference>
<reference evidence="7 8" key="1">
    <citation type="journal article" date="2015" name="Genome Announc.">
        <title>Draft Genome Sequence and Gene Annotation of the Entomopathogenic Fungus Verticillium hemipterigenum.</title>
        <authorList>
            <person name="Horn F."/>
            <person name="Habel A."/>
            <person name="Scharf D.H."/>
            <person name="Dworschak J."/>
            <person name="Brakhage A.A."/>
            <person name="Guthke R."/>
            <person name="Hertweck C."/>
            <person name="Linde J."/>
        </authorList>
    </citation>
    <scope>NUCLEOTIDE SEQUENCE [LARGE SCALE GENOMIC DNA]</scope>
</reference>
<evidence type="ECO:0000256" key="2">
    <source>
        <dbReference type="ARBA" id="ARBA00005466"/>
    </source>
</evidence>
<dbReference type="AlphaFoldDB" id="A0A0A1TLT6"/>